<organism evidence="3">
    <name type="scientific">Candida albicans</name>
    <name type="common">Yeast</name>
    <dbReference type="NCBI Taxonomy" id="5476"/>
    <lineage>
        <taxon>Eukaryota</taxon>
        <taxon>Fungi</taxon>
        <taxon>Dikarya</taxon>
        <taxon>Ascomycota</taxon>
        <taxon>Saccharomycotina</taxon>
        <taxon>Pichiomycetes</taxon>
        <taxon>Debaryomycetaceae</taxon>
        <taxon>Candida/Lodderomyces clade</taxon>
        <taxon>Candida</taxon>
    </lineage>
</organism>
<gene>
    <name evidence="3" type="primary">CaJ7.0298</name>
    <name evidence="3" type="ORF">CaO19.6453</name>
</gene>
<reference evidence="3" key="1">
    <citation type="journal article" date="2005" name="Genetics">
        <title>Sequence finishing and gene mapping for Candida albicans chromosome 7 and syntenic analysis against the Saccharomyces cerevisiae genome.</title>
        <authorList>
            <person name="Chibana H."/>
            <person name="Oka N."/>
            <person name="Nakayama H."/>
            <person name="Aoyama T."/>
            <person name="Magee B.B."/>
            <person name="Magee P.T."/>
            <person name="Mikami Y."/>
        </authorList>
    </citation>
    <scope>NUCLEOTIDE SEQUENCE</scope>
</reference>
<accession>Q3MP89</accession>
<proteinExistence type="predicted"/>
<dbReference type="AlphaFoldDB" id="Q3MP89"/>
<evidence type="ECO:0000256" key="1">
    <source>
        <dbReference type="SAM" id="Coils"/>
    </source>
</evidence>
<evidence type="ECO:0000313" key="3">
    <source>
        <dbReference type="EMBL" id="BAE44771.1"/>
    </source>
</evidence>
<dbReference type="EMBL" id="AP006852">
    <property type="protein sequence ID" value="BAE44771.1"/>
    <property type="molecule type" value="Genomic_DNA"/>
</dbReference>
<evidence type="ECO:0000256" key="2">
    <source>
        <dbReference type="SAM" id="MobiDB-lite"/>
    </source>
</evidence>
<dbReference type="PANTHER" id="PTHR14374:SF0">
    <property type="entry name" value="TRAFFICKING PROTEIN PARTICLE COMPLEX SUBUNIT 11"/>
    <property type="match status" value="1"/>
</dbReference>
<name>Q3MP89_CANAX</name>
<sequence>MNQNNAMNKYSISGTNSLNSIISYINWLLAEEFYSDNKLSKAIDYYEMAYSSSSYNTTSPSSPSSQHGWNNISYLILEKLLNCYCLVGNKKLQLTTILKLSTIPMIPQTYQTHLTLSYPTDDDIFNYEDSLLDNIDIIDGDSYELFKVDTLIVNNDLTKRETNVHDDITVQIGLKSNLNHQKMYQYFSKDTTTTTTKIVININQIDIHFSRIDEKKKSKENSHPGIKNISITNDTNKDPNTSNGLIKLAGQELDLTFVDSANLSFPREDKDRSHILLQHVQSVTNSGHFQIDSIKLQITIQLQRKEKCINLNKIELHQDFSNITNIGCYQISSTKQCKIRLDYPNNEIKIYPVKPDINIKPKLPIHCFIPGEKLSIPLEINYKNPHHHVNKQIYLMAKIKSPSTATTATNDVVAINWDGFKDDEPLNLINLQENDNIHTLYIFTRNWNQEYLNIELQTYTENENENGNENEEENDKDEDEDEDEDEVVVYDIATFTIPVLSKPFSCQYVITPDFRDKATDMPSPFILPNKTDHNMPIAVRLWEGKLKIIDEYKEFMEESLRNKEQQQQQQQQQQQLEIVDIEFNIVSKNPELIIDLINNDTNNTIENQQFITRSKSGFSHRNVTVVSSAIIKWKRRNHNDNDNDDDEIINEFETPEWEITLPLSEPRVLFRIIEQEQEQEQDAKHNNGYKLQYILENPTPRVFTFTTQLTDYEDQWIFNNSKNIVPLIQPPFPVLPFSRHYMDFIGEYLPASEGMSDSNSNLGCGSESGCGSRSRCGLGLKLPKFKVFDVQYKVTLPIVSVSKDITSIPKNTGNLYYKPK</sequence>
<dbReference type="PANTHER" id="PTHR14374">
    <property type="entry name" value="FOIE GRAS"/>
    <property type="match status" value="1"/>
</dbReference>
<feature type="region of interest" description="Disordered" evidence="2">
    <location>
        <begin position="215"/>
        <end position="235"/>
    </location>
</feature>
<dbReference type="VEuPathDB" id="FungiDB:C7_02560W_A"/>
<dbReference type="VEuPathDB" id="FungiDB:CAWG_05600"/>
<feature type="compositionally biased region" description="Acidic residues" evidence="2">
    <location>
        <begin position="462"/>
        <end position="484"/>
    </location>
</feature>
<protein>
    <submittedName>
        <fullName evidence="3">Uncharacterized protein CaJ7.0298</fullName>
    </submittedName>
</protein>
<keyword evidence="1" id="KW-0175">Coiled coil</keyword>
<feature type="region of interest" description="Disordered" evidence="2">
    <location>
        <begin position="460"/>
        <end position="484"/>
    </location>
</feature>
<feature type="coiled-coil region" evidence="1">
    <location>
        <begin position="549"/>
        <end position="582"/>
    </location>
</feature>